<comment type="similarity">
    <text evidence="1">Belongs to the cycloisomerase 2 family.</text>
</comment>
<gene>
    <name evidence="2" type="ORF">SISSUDRAFT_1132586</name>
</gene>
<name>A0A165YLQ3_9AGAM</name>
<dbReference type="AlphaFoldDB" id="A0A165YLQ3"/>
<keyword evidence="3" id="KW-1185">Reference proteome</keyword>
<dbReference type="SUPFAM" id="SSF75011">
    <property type="entry name" value="3-carboxy-cis,cis-mucoante lactonizing enzyme"/>
    <property type="match status" value="1"/>
</dbReference>
<sequence length="350" mass="38664">MSPTYKILVGSYTRFITTLSFTPSSPAAHLNVSSKLDIGDNPSWISQHPSHSNLIFAALENPRGEVALVKVDGEGKGHVEGYADSGGDGAVHIWVGKDELVVANYFGSTILQIPFTLNPPRLSPPLYRYPPIQFQISEPGPNKERQNKSHPHQIYYHEISDQLFVPDLGADKIHRLVRSSKDHKRWLVNEKETINVKPGSGPRHLLIKDNILYIVAELTSELITYSLDRRPTHLKTLSTLSTPPSKDALASEIIISASGSHILVANRNSDDPRGDPIAIFTPHPNFKRVGEMWTGLNHVRGMQFSKDGKYLIAGGVNGGGVKIFEWDDSSGGAKEIAQLNVEKPTDFVWL</sequence>
<evidence type="ECO:0000313" key="2">
    <source>
        <dbReference type="EMBL" id="KZT33379.1"/>
    </source>
</evidence>
<organism evidence="2 3">
    <name type="scientific">Sistotremastrum suecicum HHB10207 ss-3</name>
    <dbReference type="NCBI Taxonomy" id="1314776"/>
    <lineage>
        <taxon>Eukaryota</taxon>
        <taxon>Fungi</taxon>
        <taxon>Dikarya</taxon>
        <taxon>Basidiomycota</taxon>
        <taxon>Agaricomycotina</taxon>
        <taxon>Agaricomycetes</taxon>
        <taxon>Sistotremastrales</taxon>
        <taxon>Sistotremastraceae</taxon>
        <taxon>Sistotremastrum</taxon>
    </lineage>
</organism>
<dbReference type="InterPro" id="IPR019405">
    <property type="entry name" value="Lactonase_7-beta_prop"/>
</dbReference>
<dbReference type="PANTHER" id="PTHR30344:SF7">
    <property type="entry name" value="DUF2415 DOMAIN-CONTAINING PROTEIN"/>
    <property type="match status" value="1"/>
</dbReference>
<evidence type="ECO:0000313" key="3">
    <source>
        <dbReference type="Proteomes" id="UP000076798"/>
    </source>
</evidence>
<dbReference type="Proteomes" id="UP000076798">
    <property type="component" value="Unassembled WGS sequence"/>
</dbReference>
<protein>
    <submittedName>
        <fullName evidence="2">3-carboxy-cis,cis-mucoante lactonizing enzyme</fullName>
    </submittedName>
</protein>
<evidence type="ECO:0000256" key="1">
    <source>
        <dbReference type="ARBA" id="ARBA00005564"/>
    </source>
</evidence>
<dbReference type="EMBL" id="KV428245">
    <property type="protein sequence ID" value="KZT33379.1"/>
    <property type="molecule type" value="Genomic_DNA"/>
</dbReference>
<dbReference type="PANTHER" id="PTHR30344">
    <property type="entry name" value="6-PHOSPHOGLUCONOLACTONASE-RELATED"/>
    <property type="match status" value="1"/>
</dbReference>
<dbReference type="OrthoDB" id="9972196at2759"/>
<proteinExistence type="inferred from homology"/>
<accession>A0A165YLQ3</accession>
<reference evidence="2 3" key="1">
    <citation type="journal article" date="2016" name="Mol. Biol. Evol.">
        <title>Comparative Genomics of Early-Diverging Mushroom-Forming Fungi Provides Insights into the Origins of Lignocellulose Decay Capabilities.</title>
        <authorList>
            <person name="Nagy L.G."/>
            <person name="Riley R."/>
            <person name="Tritt A."/>
            <person name="Adam C."/>
            <person name="Daum C."/>
            <person name="Floudas D."/>
            <person name="Sun H."/>
            <person name="Yadav J.S."/>
            <person name="Pangilinan J."/>
            <person name="Larsson K.H."/>
            <person name="Matsuura K."/>
            <person name="Barry K."/>
            <person name="Labutti K."/>
            <person name="Kuo R."/>
            <person name="Ohm R.A."/>
            <person name="Bhattacharya S.S."/>
            <person name="Shirouzu T."/>
            <person name="Yoshinaga Y."/>
            <person name="Martin F.M."/>
            <person name="Grigoriev I.V."/>
            <person name="Hibbett D.S."/>
        </authorList>
    </citation>
    <scope>NUCLEOTIDE SEQUENCE [LARGE SCALE GENOMIC DNA]</scope>
    <source>
        <strain evidence="2 3">HHB10207 ss-3</strain>
    </source>
</reference>
<dbReference type="STRING" id="1314776.A0A165YLQ3"/>
<dbReference type="GO" id="GO:0017057">
    <property type="term" value="F:6-phosphogluconolactonase activity"/>
    <property type="evidence" value="ECO:0007669"/>
    <property type="project" value="TreeGrafter"/>
</dbReference>
<dbReference type="InterPro" id="IPR015943">
    <property type="entry name" value="WD40/YVTN_repeat-like_dom_sf"/>
</dbReference>
<dbReference type="Pfam" id="PF10282">
    <property type="entry name" value="Lactonase"/>
    <property type="match status" value="1"/>
</dbReference>
<dbReference type="Gene3D" id="2.130.10.10">
    <property type="entry name" value="YVTN repeat-like/Quinoprotein amine dehydrogenase"/>
    <property type="match status" value="1"/>
</dbReference>
<dbReference type="InterPro" id="IPR050282">
    <property type="entry name" value="Cycloisomerase_2"/>
</dbReference>